<comment type="caution">
    <text evidence="1">The sequence shown here is derived from an EMBL/GenBank/DDBJ whole genome shotgun (WGS) entry which is preliminary data.</text>
</comment>
<keyword evidence="2" id="KW-1185">Reference proteome</keyword>
<proteinExistence type="predicted"/>
<name>A0A9W4UJ95_9PLEO</name>
<evidence type="ECO:0000313" key="2">
    <source>
        <dbReference type="Proteomes" id="UP001152607"/>
    </source>
</evidence>
<protein>
    <submittedName>
        <fullName evidence="1">Uncharacterized protein</fullName>
    </submittedName>
</protein>
<dbReference type="AlphaFoldDB" id="A0A9W4UJ95"/>
<reference evidence="1" key="1">
    <citation type="submission" date="2023-01" db="EMBL/GenBank/DDBJ databases">
        <authorList>
            <person name="Van Ghelder C."/>
            <person name="Rancurel C."/>
        </authorList>
    </citation>
    <scope>NUCLEOTIDE SEQUENCE</scope>
    <source>
        <strain evidence="1">CNCM I-4278</strain>
    </source>
</reference>
<evidence type="ECO:0000313" key="1">
    <source>
        <dbReference type="EMBL" id="CAI6336344.1"/>
    </source>
</evidence>
<dbReference type="EMBL" id="CAOQHR010000006">
    <property type="protein sequence ID" value="CAI6336344.1"/>
    <property type="molecule type" value="Genomic_DNA"/>
</dbReference>
<organism evidence="1 2">
    <name type="scientific">Periconia digitata</name>
    <dbReference type="NCBI Taxonomy" id="1303443"/>
    <lineage>
        <taxon>Eukaryota</taxon>
        <taxon>Fungi</taxon>
        <taxon>Dikarya</taxon>
        <taxon>Ascomycota</taxon>
        <taxon>Pezizomycotina</taxon>
        <taxon>Dothideomycetes</taxon>
        <taxon>Pleosporomycetidae</taxon>
        <taxon>Pleosporales</taxon>
        <taxon>Massarineae</taxon>
        <taxon>Periconiaceae</taxon>
        <taxon>Periconia</taxon>
    </lineage>
</organism>
<sequence length="123" mass="13616">MVPCSNLFFAGGHVRVVCSLWLSSSLSFARSVLIYLGGKSQPLFRGFHRSCNGWMNVLYVLCAAARSSWRKISTCATWLAAGRTFWQSILQPIANTVTIGDELKLSSARHVNNNVTRAHLLSE</sequence>
<accession>A0A9W4UJ95</accession>
<dbReference type="Proteomes" id="UP001152607">
    <property type="component" value="Unassembled WGS sequence"/>
</dbReference>
<gene>
    <name evidence="1" type="ORF">PDIGIT_LOCUS9440</name>
</gene>